<accession>A0A420YMH4</accession>
<evidence type="ECO:0000313" key="3">
    <source>
        <dbReference type="Proteomes" id="UP000275385"/>
    </source>
</evidence>
<gene>
    <name evidence="2" type="ORF">DL546_004431</name>
</gene>
<proteinExistence type="predicted"/>
<evidence type="ECO:0000256" key="1">
    <source>
        <dbReference type="SAM" id="MobiDB-lite"/>
    </source>
</evidence>
<dbReference type="AlphaFoldDB" id="A0A420YMH4"/>
<dbReference type="EMBL" id="QVQW01000002">
    <property type="protein sequence ID" value="RKU49078.1"/>
    <property type="molecule type" value="Genomic_DNA"/>
</dbReference>
<feature type="region of interest" description="Disordered" evidence="1">
    <location>
        <begin position="409"/>
        <end position="430"/>
    </location>
</feature>
<feature type="compositionally biased region" description="Low complexity" evidence="1">
    <location>
        <begin position="97"/>
        <end position="107"/>
    </location>
</feature>
<organism evidence="2 3">
    <name type="scientific">Coniochaeta pulveracea</name>
    <dbReference type="NCBI Taxonomy" id="177199"/>
    <lineage>
        <taxon>Eukaryota</taxon>
        <taxon>Fungi</taxon>
        <taxon>Dikarya</taxon>
        <taxon>Ascomycota</taxon>
        <taxon>Pezizomycotina</taxon>
        <taxon>Sordariomycetes</taxon>
        <taxon>Sordariomycetidae</taxon>
        <taxon>Coniochaetales</taxon>
        <taxon>Coniochaetaceae</taxon>
        <taxon>Coniochaeta</taxon>
    </lineage>
</organism>
<feature type="region of interest" description="Disordered" evidence="1">
    <location>
        <begin position="301"/>
        <end position="395"/>
    </location>
</feature>
<dbReference type="Proteomes" id="UP000275385">
    <property type="component" value="Unassembled WGS sequence"/>
</dbReference>
<feature type="compositionally biased region" description="Basic residues" evidence="1">
    <location>
        <begin position="460"/>
        <end position="486"/>
    </location>
</feature>
<comment type="caution">
    <text evidence="2">The sequence shown here is derived from an EMBL/GenBank/DDBJ whole genome shotgun (WGS) entry which is preliminary data.</text>
</comment>
<feature type="compositionally biased region" description="Acidic residues" evidence="1">
    <location>
        <begin position="305"/>
        <end position="328"/>
    </location>
</feature>
<name>A0A420YMH4_9PEZI</name>
<evidence type="ECO:0000313" key="2">
    <source>
        <dbReference type="EMBL" id="RKU49078.1"/>
    </source>
</evidence>
<feature type="region of interest" description="Disordered" evidence="1">
    <location>
        <begin position="1"/>
        <end position="118"/>
    </location>
</feature>
<protein>
    <submittedName>
        <fullName evidence="2">Uncharacterized protein</fullName>
    </submittedName>
</protein>
<feature type="region of interest" description="Disordered" evidence="1">
    <location>
        <begin position="444"/>
        <end position="486"/>
    </location>
</feature>
<reference evidence="2 3" key="1">
    <citation type="submission" date="2018-08" db="EMBL/GenBank/DDBJ databases">
        <title>Draft genome of the lignicolous fungus Coniochaeta pulveracea.</title>
        <authorList>
            <person name="Borstlap C.J."/>
            <person name="De Witt R.N."/>
            <person name="Botha A."/>
            <person name="Volschenk H."/>
        </authorList>
    </citation>
    <scope>NUCLEOTIDE SEQUENCE [LARGE SCALE GENOMIC DNA]</scope>
    <source>
        <strain evidence="2 3">CAB683</strain>
    </source>
</reference>
<keyword evidence="3" id="KW-1185">Reference proteome</keyword>
<sequence>MARRRGRTPHPDTPPQARHRAARYPATECKSPPVPVFRQGPHGTMIRQEHPPMSQVDLGVVKRALDLKRKHSLTAMPPPPATPKHQKRSFVDFSTPSSSSSSASSASNENKRPSPLANRRILRFQRVNGSVEGQSLESLSGGDRQWNWKEPARKLRRTSIYLREDVTEPTVAMRRLSMRDLSPSERISPAVAYRRVTRIDPLPMAPYNAFRDAVKEDSSVPRFSHLSVDQEDMEVDEEVIEPQSQPASAPAIETTHNGVYWVHHTGASEPEPIPVPAKDKKIVTFARNGRLFIRIYLGSPRQQSEDEDADDECDFTETEIDSQPDTQDDDGHMLVAGGQQTRSSERPMFSPVDWNQSSPGAASLDESVPPDQKLPSDGHSLPPHEKTFNNSGADAMDVDENYDQYARSMSGTTAVRESETPFQAENSPVASTAEKFGWSLVKEGNHDPFVESSTGPNHKPSNRGRLIARGRSKTPGRGGRRTRGKK</sequence>